<dbReference type="InterPro" id="IPR000014">
    <property type="entry name" value="PAS"/>
</dbReference>
<keyword evidence="2" id="KW-0175">Coiled coil</keyword>
<dbReference type="InterPro" id="IPR036513">
    <property type="entry name" value="STAS_dom_sf"/>
</dbReference>
<evidence type="ECO:0000256" key="2">
    <source>
        <dbReference type="SAM" id="Coils"/>
    </source>
</evidence>
<dbReference type="RefSeq" id="WP_106088560.1">
    <property type="nucleotide sequence ID" value="NZ_PVNL01000036.1"/>
</dbReference>
<dbReference type="CDD" id="cd00130">
    <property type="entry name" value="PAS"/>
    <property type="match status" value="1"/>
</dbReference>
<dbReference type="PROSITE" id="PS50801">
    <property type="entry name" value="STAS"/>
    <property type="match status" value="1"/>
</dbReference>
<dbReference type="SUPFAM" id="SSF52091">
    <property type="entry name" value="SpoIIaa-like"/>
    <property type="match status" value="1"/>
</dbReference>
<dbReference type="AlphaFoldDB" id="A0A2S9YUD6"/>
<proteinExistence type="predicted"/>
<accession>A0A2S9YUD6</accession>
<protein>
    <submittedName>
        <fullName evidence="5">RsbT co-antagonist protein RsbRA</fullName>
    </submittedName>
</protein>
<keyword evidence="1" id="KW-0597">Phosphoprotein</keyword>
<dbReference type="InterPro" id="IPR013656">
    <property type="entry name" value="PAS_4"/>
</dbReference>
<dbReference type="OrthoDB" id="5514209at2"/>
<evidence type="ECO:0000259" key="3">
    <source>
        <dbReference type="PROSITE" id="PS50112"/>
    </source>
</evidence>
<evidence type="ECO:0000259" key="4">
    <source>
        <dbReference type="PROSITE" id="PS50801"/>
    </source>
</evidence>
<sequence length="294" mass="32822">MTESGPPQDNSSEFAGLRARVAELEAEIAVLRRSEAELRAMFRAMTDVVLVMDREGRYLEIAETAPDLLYRPSTELLGKHMHEVMSAEAADFFLTHIHQALERQRVVSMDYSLPIEDQELWFSANISPMSDDTVILVCRNITERKRHEQLLEDNLRQEELLRIHESALIQLSTPLIPISDSIVVMPLVGQLDPVRAEQIMSTMLQGIERSRARFAILDVTGIPSADEVTADTLVRATRVAQLLGARVILTGIRPDVALALMNLRADLSGVIVRGTLQDGIRYAHASESARESES</sequence>
<evidence type="ECO:0000313" key="5">
    <source>
        <dbReference type="EMBL" id="PRQ08706.1"/>
    </source>
</evidence>
<dbReference type="NCBIfam" id="TIGR00229">
    <property type="entry name" value="sensory_box"/>
    <property type="match status" value="1"/>
</dbReference>
<dbReference type="PROSITE" id="PS50112">
    <property type="entry name" value="PAS"/>
    <property type="match status" value="1"/>
</dbReference>
<evidence type="ECO:0000313" key="6">
    <source>
        <dbReference type="Proteomes" id="UP000238823"/>
    </source>
</evidence>
<dbReference type="InterPro" id="IPR035965">
    <property type="entry name" value="PAS-like_dom_sf"/>
</dbReference>
<dbReference type="InterPro" id="IPR002645">
    <property type="entry name" value="STAS_dom"/>
</dbReference>
<reference evidence="5 6" key="1">
    <citation type="submission" date="2018-03" db="EMBL/GenBank/DDBJ databases">
        <title>Draft Genome Sequences of the Obligatory Marine Myxobacteria Enhygromyxa salina SWB007.</title>
        <authorList>
            <person name="Poehlein A."/>
            <person name="Moghaddam J.A."/>
            <person name="Harms H."/>
            <person name="Alanjari M."/>
            <person name="Koenig G.M."/>
            <person name="Daniel R."/>
            <person name="Schaeberle T.F."/>
        </authorList>
    </citation>
    <scope>NUCLEOTIDE SEQUENCE [LARGE SCALE GENOMIC DNA]</scope>
    <source>
        <strain evidence="5 6">SWB007</strain>
    </source>
</reference>
<gene>
    <name evidence="5" type="primary">rsbRA_3</name>
    <name evidence="5" type="ORF">ENSA7_15240</name>
</gene>
<dbReference type="SMART" id="SM00091">
    <property type="entry name" value="PAS"/>
    <property type="match status" value="1"/>
</dbReference>
<dbReference type="SUPFAM" id="SSF55785">
    <property type="entry name" value="PYP-like sensor domain (PAS domain)"/>
    <property type="match status" value="1"/>
</dbReference>
<dbReference type="InterPro" id="IPR051932">
    <property type="entry name" value="Bact_StressResp_Reg"/>
</dbReference>
<evidence type="ECO:0000256" key="1">
    <source>
        <dbReference type="ARBA" id="ARBA00022553"/>
    </source>
</evidence>
<dbReference type="PANTHER" id="PTHR33745:SF3">
    <property type="entry name" value="RSBT CO-ANTAGONIST PROTEIN RSBRC"/>
    <property type="match status" value="1"/>
</dbReference>
<name>A0A2S9YUD6_9BACT</name>
<dbReference type="Gene3D" id="3.30.750.24">
    <property type="entry name" value="STAS domain"/>
    <property type="match status" value="1"/>
</dbReference>
<feature type="coiled-coil region" evidence="2">
    <location>
        <begin position="14"/>
        <end position="41"/>
    </location>
</feature>
<dbReference type="PANTHER" id="PTHR33745">
    <property type="entry name" value="RSBT ANTAGONIST PROTEIN RSBS-RELATED"/>
    <property type="match status" value="1"/>
</dbReference>
<dbReference type="EMBL" id="PVNL01000036">
    <property type="protein sequence ID" value="PRQ08706.1"/>
    <property type="molecule type" value="Genomic_DNA"/>
</dbReference>
<feature type="domain" description="PAS" evidence="3">
    <location>
        <begin position="34"/>
        <end position="104"/>
    </location>
</feature>
<dbReference type="Pfam" id="PF01740">
    <property type="entry name" value="STAS"/>
    <property type="match status" value="1"/>
</dbReference>
<dbReference type="Gene3D" id="3.30.450.20">
    <property type="entry name" value="PAS domain"/>
    <property type="match status" value="1"/>
</dbReference>
<dbReference type="Pfam" id="PF08448">
    <property type="entry name" value="PAS_4"/>
    <property type="match status" value="1"/>
</dbReference>
<dbReference type="CDD" id="cd07041">
    <property type="entry name" value="STAS_RsbR_RsbS_like"/>
    <property type="match status" value="1"/>
</dbReference>
<comment type="caution">
    <text evidence="5">The sequence shown here is derived from an EMBL/GenBank/DDBJ whole genome shotgun (WGS) entry which is preliminary data.</text>
</comment>
<dbReference type="Proteomes" id="UP000238823">
    <property type="component" value="Unassembled WGS sequence"/>
</dbReference>
<organism evidence="5 6">
    <name type="scientific">Enhygromyxa salina</name>
    <dbReference type="NCBI Taxonomy" id="215803"/>
    <lineage>
        <taxon>Bacteria</taxon>
        <taxon>Pseudomonadati</taxon>
        <taxon>Myxococcota</taxon>
        <taxon>Polyangia</taxon>
        <taxon>Nannocystales</taxon>
        <taxon>Nannocystaceae</taxon>
        <taxon>Enhygromyxa</taxon>
    </lineage>
</organism>
<feature type="domain" description="STAS" evidence="4">
    <location>
        <begin position="172"/>
        <end position="283"/>
    </location>
</feature>